<dbReference type="PANTHER" id="PTHR48098">
    <property type="entry name" value="ENTEROCHELIN ESTERASE-RELATED"/>
    <property type="match status" value="1"/>
</dbReference>
<comment type="caution">
    <text evidence="1">The sequence shown here is derived from an EMBL/GenBank/DDBJ whole genome shotgun (WGS) entry which is preliminary data.</text>
</comment>
<reference evidence="2" key="1">
    <citation type="journal article" date="2019" name="Int. J. Syst. Evol. Microbiol.">
        <title>The Global Catalogue of Microorganisms (GCM) 10K type strain sequencing project: providing services to taxonomists for standard genome sequencing and annotation.</title>
        <authorList>
            <consortium name="The Broad Institute Genomics Platform"/>
            <consortium name="The Broad Institute Genome Sequencing Center for Infectious Disease"/>
            <person name="Wu L."/>
            <person name="Ma J."/>
        </authorList>
    </citation>
    <scope>NUCLEOTIDE SEQUENCE [LARGE SCALE GENOMIC DNA]</scope>
    <source>
        <strain evidence="2">JCM 17543</strain>
    </source>
</reference>
<dbReference type="PANTHER" id="PTHR48098:SF6">
    <property type="entry name" value="FERRI-BACILLIBACTIN ESTERASE BESA"/>
    <property type="match status" value="1"/>
</dbReference>
<protein>
    <recommendedName>
        <fullName evidence="3">Esterase</fullName>
    </recommendedName>
</protein>
<evidence type="ECO:0008006" key="3">
    <source>
        <dbReference type="Google" id="ProtNLM"/>
    </source>
</evidence>
<name>A0ABP7LN12_9SPHN</name>
<keyword evidence="2" id="KW-1185">Reference proteome</keyword>
<organism evidence="1 2">
    <name type="scientific">Sphingomonas limnosediminicola</name>
    <dbReference type="NCBI Taxonomy" id="940133"/>
    <lineage>
        <taxon>Bacteria</taxon>
        <taxon>Pseudomonadati</taxon>
        <taxon>Pseudomonadota</taxon>
        <taxon>Alphaproteobacteria</taxon>
        <taxon>Sphingomonadales</taxon>
        <taxon>Sphingomonadaceae</taxon>
        <taxon>Sphingomonas</taxon>
    </lineage>
</organism>
<gene>
    <name evidence="1" type="ORF">GCM10022276_23140</name>
</gene>
<sequence length="225" mass="24999">MGSTYHIYVRYPEDYTAKPNVKYPVVYLLDGDSAFPLIAPEHLFLTYDDKLPEAIIVGIAYGSFAPPVNHREIDFGPRAADFQRFLADELIPAVEKRTRADPDRRILVGQSFGGNFVLYSAFTMPDLFWGRIASNPSARMHSELMATAPAAAHLDNLRLVVVSGTANNPEGRGAALNWVGQWRKRQLPWSLDEIDIPGGTHAADFDNAYRLGLRKLFDPAGKLAP</sequence>
<dbReference type="InterPro" id="IPR029058">
    <property type="entry name" value="AB_hydrolase_fold"/>
</dbReference>
<evidence type="ECO:0000313" key="1">
    <source>
        <dbReference type="EMBL" id="GAA3903853.1"/>
    </source>
</evidence>
<dbReference type="Proteomes" id="UP001500827">
    <property type="component" value="Unassembled WGS sequence"/>
</dbReference>
<dbReference type="EMBL" id="BAABBM010000001">
    <property type="protein sequence ID" value="GAA3903853.1"/>
    <property type="molecule type" value="Genomic_DNA"/>
</dbReference>
<dbReference type="Pfam" id="PF00756">
    <property type="entry name" value="Esterase"/>
    <property type="match status" value="1"/>
</dbReference>
<accession>A0ABP7LN12</accession>
<dbReference type="InterPro" id="IPR000801">
    <property type="entry name" value="Esterase-like"/>
</dbReference>
<dbReference type="Gene3D" id="3.40.50.1820">
    <property type="entry name" value="alpha/beta hydrolase"/>
    <property type="match status" value="1"/>
</dbReference>
<dbReference type="InterPro" id="IPR050583">
    <property type="entry name" value="Mycobacterial_A85_antigen"/>
</dbReference>
<dbReference type="SUPFAM" id="SSF53474">
    <property type="entry name" value="alpha/beta-Hydrolases"/>
    <property type="match status" value="1"/>
</dbReference>
<proteinExistence type="predicted"/>
<evidence type="ECO:0000313" key="2">
    <source>
        <dbReference type="Proteomes" id="UP001500827"/>
    </source>
</evidence>